<dbReference type="InterPro" id="IPR058245">
    <property type="entry name" value="NreC/VraR/RcsB-like_REC"/>
</dbReference>
<sequence length="212" mass="21979">MSLRIVVADDHTVVQEGLRALLSAVDGYELVDVVGTGRDAVRAAVTLRPDVVVMDIQMPEMTGIEATREIARAAPEVAVLMLTMFEDDESVFAAMRAGALGYVLKGAAPADMIRAIASVAAGEAIFGSGVARRALAYLSRPRSDAAAFPELTAREREVLGLIAGGLANAAIAARLGLAPNTVSNHISNIFAKLQVASRAEAIVKARSAGLGG</sequence>
<dbReference type="GO" id="GO:0003677">
    <property type="term" value="F:DNA binding"/>
    <property type="evidence" value="ECO:0007669"/>
    <property type="project" value="UniProtKB-KW"/>
</dbReference>
<dbReference type="SUPFAM" id="SSF52172">
    <property type="entry name" value="CheY-like"/>
    <property type="match status" value="1"/>
</dbReference>
<dbReference type="PROSITE" id="PS50110">
    <property type="entry name" value="RESPONSE_REGULATORY"/>
    <property type="match status" value="1"/>
</dbReference>
<dbReference type="InterPro" id="IPR016032">
    <property type="entry name" value="Sig_transdc_resp-reg_C-effctor"/>
</dbReference>
<dbReference type="PROSITE" id="PS00622">
    <property type="entry name" value="HTH_LUXR_1"/>
    <property type="match status" value="1"/>
</dbReference>
<dbReference type="Pfam" id="PF00196">
    <property type="entry name" value="GerE"/>
    <property type="match status" value="1"/>
</dbReference>
<dbReference type="EMBL" id="BLPG01000002">
    <property type="protein sequence ID" value="GFJ95964.1"/>
    <property type="molecule type" value="Genomic_DNA"/>
</dbReference>
<dbReference type="CDD" id="cd06170">
    <property type="entry name" value="LuxR_C_like"/>
    <property type="match status" value="1"/>
</dbReference>
<protein>
    <submittedName>
        <fullName evidence="6">DNA-binding response regulator</fullName>
    </submittedName>
</protein>
<gene>
    <name evidence="6" type="ORF">Prum_096060</name>
</gene>
<evidence type="ECO:0000313" key="7">
    <source>
        <dbReference type="Proteomes" id="UP000482960"/>
    </source>
</evidence>
<comment type="caution">
    <text evidence="6">The sequence shown here is derived from an EMBL/GenBank/DDBJ whole genome shotgun (WGS) entry which is preliminary data.</text>
</comment>
<evidence type="ECO:0000256" key="3">
    <source>
        <dbReference type="PROSITE-ProRule" id="PRU00169"/>
    </source>
</evidence>
<keyword evidence="7" id="KW-1185">Reference proteome</keyword>
<name>A0A6V8LIF0_9ACTN</name>
<keyword evidence="1 3" id="KW-0597">Phosphoprotein</keyword>
<dbReference type="Proteomes" id="UP000482960">
    <property type="component" value="Unassembled WGS sequence"/>
</dbReference>
<dbReference type="AlphaFoldDB" id="A0A6V8LIF0"/>
<dbReference type="SMART" id="SM00421">
    <property type="entry name" value="HTH_LUXR"/>
    <property type="match status" value="1"/>
</dbReference>
<evidence type="ECO:0000313" key="6">
    <source>
        <dbReference type="EMBL" id="GFJ95964.1"/>
    </source>
</evidence>
<dbReference type="InterPro" id="IPR000792">
    <property type="entry name" value="Tscrpt_reg_LuxR_C"/>
</dbReference>
<feature type="domain" description="HTH luxR-type" evidence="4">
    <location>
        <begin position="144"/>
        <end position="209"/>
    </location>
</feature>
<dbReference type="CDD" id="cd17535">
    <property type="entry name" value="REC_NarL-like"/>
    <property type="match status" value="1"/>
</dbReference>
<dbReference type="InterPro" id="IPR011006">
    <property type="entry name" value="CheY-like_superfamily"/>
</dbReference>
<dbReference type="PRINTS" id="PR00038">
    <property type="entry name" value="HTHLUXR"/>
</dbReference>
<dbReference type="Pfam" id="PF00072">
    <property type="entry name" value="Response_reg"/>
    <property type="match status" value="1"/>
</dbReference>
<organism evidence="6 7">
    <name type="scientific">Phytohabitans rumicis</name>
    <dbReference type="NCBI Taxonomy" id="1076125"/>
    <lineage>
        <taxon>Bacteria</taxon>
        <taxon>Bacillati</taxon>
        <taxon>Actinomycetota</taxon>
        <taxon>Actinomycetes</taxon>
        <taxon>Micromonosporales</taxon>
        <taxon>Micromonosporaceae</taxon>
    </lineage>
</organism>
<evidence type="ECO:0000259" key="5">
    <source>
        <dbReference type="PROSITE" id="PS50110"/>
    </source>
</evidence>
<dbReference type="PROSITE" id="PS50043">
    <property type="entry name" value="HTH_LUXR_2"/>
    <property type="match status" value="1"/>
</dbReference>
<evidence type="ECO:0000256" key="1">
    <source>
        <dbReference type="ARBA" id="ARBA00022553"/>
    </source>
</evidence>
<dbReference type="SMART" id="SM00448">
    <property type="entry name" value="REC"/>
    <property type="match status" value="1"/>
</dbReference>
<feature type="modified residue" description="4-aspartylphosphate" evidence="3">
    <location>
        <position position="55"/>
    </location>
</feature>
<evidence type="ECO:0000256" key="2">
    <source>
        <dbReference type="ARBA" id="ARBA00023125"/>
    </source>
</evidence>
<evidence type="ECO:0000259" key="4">
    <source>
        <dbReference type="PROSITE" id="PS50043"/>
    </source>
</evidence>
<dbReference type="InterPro" id="IPR039420">
    <property type="entry name" value="WalR-like"/>
</dbReference>
<dbReference type="Gene3D" id="3.40.50.2300">
    <property type="match status" value="1"/>
</dbReference>
<dbReference type="GO" id="GO:0000160">
    <property type="term" value="P:phosphorelay signal transduction system"/>
    <property type="evidence" value="ECO:0007669"/>
    <property type="project" value="InterPro"/>
</dbReference>
<feature type="domain" description="Response regulatory" evidence="5">
    <location>
        <begin position="4"/>
        <end position="120"/>
    </location>
</feature>
<dbReference type="PANTHER" id="PTHR43214">
    <property type="entry name" value="TWO-COMPONENT RESPONSE REGULATOR"/>
    <property type="match status" value="1"/>
</dbReference>
<proteinExistence type="predicted"/>
<reference evidence="6 7" key="2">
    <citation type="submission" date="2020-03" db="EMBL/GenBank/DDBJ databases">
        <authorList>
            <person name="Ichikawa N."/>
            <person name="Kimura A."/>
            <person name="Kitahashi Y."/>
            <person name="Uohara A."/>
        </authorList>
    </citation>
    <scope>NUCLEOTIDE SEQUENCE [LARGE SCALE GENOMIC DNA]</scope>
    <source>
        <strain evidence="6 7">NBRC 108638</strain>
    </source>
</reference>
<reference evidence="6 7" key="1">
    <citation type="submission" date="2020-03" db="EMBL/GenBank/DDBJ databases">
        <title>Whole genome shotgun sequence of Phytohabitans rumicis NBRC 108638.</title>
        <authorList>
            <person name="Komaki H."/>
            <person name="Tamura T."/>
        </authorList>
    </citation>
    <scope>NUCLEOTIDE SEQUENCE [LARGE SCALE GENOMIC DNA]</scope>
    <source>
        <strain evidence="6 7">NBRC 108638</strain>
    </source>
</reference>
<dbReference type="GO" id="GO:0006355">
    <property type="term" value="P:regulation of DNA-templated transcription"/>
    <property type="evidence" value="ECO:0007669"/>
    <property type="project" value="InterPro"/>
</dbReference>
<keyword evidence="2 6" id="KW-0238">DNA-binding</keyword>
<accession>A0A6V8LIF0</accession>
<dbReference type="SUPFAM" id="SSF46894">
    <property type="entry name" value="C-terminal effector domain of the bipartite response regulators"/>
    <property type="match status" value="1"/>
</dbReference>
<dbReference type="RefSeq" id="WP_173085377.1">
    <property type="nucleotide sequence ID" value="NZ_BAABJB010000019.1"/>
</dbReference>
<dbReference type="InterPro" id="IPR001789">
    <property type="entry name" value="Sig_transdc_resp-reg_receiver"/>
</dbReference>